<dbReference type="GO" id="GO:0004312">
    <property type="term" value="F:fatty acid synthase activity"/>
    <property type="evidence" value="ECO:0007669"/>
    <property type="project" value="TreeGrafter"/>
</dbReference>
<dbReference type="Proteomes" id="UP000002729">
    <property type="component" value="Unassembled WGS sequence"/>
</dbReference>
<dbReference type="Pfam" id="PF00109">
    <property type="entry name" value="ketoacyl-synt"/>
    <property type="match status" value="1"/>
</dbReference>
<dbReference type="RefSeq" id="XP_009041191.1">
    <property type="nucleotide sequence ID" value="XM_009042943.1"/>
</dbReference>
<reference evidence="4 5" key="1">
    <citation type="journal article" date="2011" name="Proc. Natl. Acad. Sci. U.S.A.">
        <title>Niche of harmful alga Aureococcus anophagefferens revealed through ecogenomics.</title>
        <authorList>
            <person name="Gobler C.J."/>
            <person name="Berry D.L."/>
            <person name="Dyhrman S.T."/>
            <person name="Wilhelm S.W."/>
            <person name="Salamov A."/>
            <person name="Lobanov A.V."/>
            <person name="Zhang Y."/>
            <person name="Collier J.L."/>
            <person name="Wurch L.L."/>
            <person name="Kustka A.B."/>
            <person name="Dill B.D."/>
            <person name="Shah M."/>
            <person name="VerBerkmoes N.C."/>
            <person name="Kuo A."/>
            <person name="Terry A."/>
            <person name="Pangilinan J."/>
            <person name="Lindquist E.A."/>
            <person name="Lucas S."/>
            <person name="Paulsen I.T."/>
            <person name="Hattenrath-Lehmann T.K."/>
            <person name="Talmage S.C."/>
            <person name="Walker E.A."/>
            <person name="Koch F."/>
            <person name="Burson A.M."/>
            <person name="Marcoval M.A."/>
            <person name="Tang Y.Z."/>
            <person name="Lecleir G.R."/>
            <person name="Coyne K.J."/>
            <person name="Berg G.M."/>
            <person name="Bertrand E.M."/>
            <person name="Saito M.A."/>
            <person name="Gladyshev V.N."/>
            <person name="Grigoriev I.V."/>
        </authorList>
    </citation>
    <scope>NUCLEOTIDE SEQUENCE [LARGE SCALE GENOMIC DNA]</scope>
    <source>
        <strain evidence="5">CCMP 1984</strain>
    </source>
</reference>
<dbReference type="InterPro" id="IPR016039">
    <property type="entry name" value="Thiolase-like"/>
</dbReference>
<keyword evidence="1" id="KW-0596">Phosphopantetheine</keyword>
<keyword evidence="2" id="KW-0597">Phosphoprotein</keyword>
<evidence type="ECO:0000256" key="2">
    <source>
        <dbReference type="ARBA" id="ARBA00022553"/>
    </source>
</evidence>
<proteinExistence type="predicted"/>
<protein>
    <recommendedName>
        <fullName evidence="3">Ketosynthase family 3 (KS3) domain-containing protein</fullName>
    </recommendedName>
</protein>
<evidence type="ECO:0000256" key="1">
    <source>
        <dbReference type="ARBA" id="ARBA00022450"/>
    </source>
</evidence>
<dbReference type="InterPro" id="IPR014030">
    <property type="entry name" value="Ketoacyl_synth_N"/>
</dbReference>
<dbReference type="InterPro" id="IPR020841">
    <property type="entry name" value="PKS_Beta-ketoAc_synthase_dom"/>
</dbReference>
<feature type="domain" description="Ketosynthase family 3 (KS3)" evidence="3">
    <location>
        <begin position="2"/>
        <end position="225"/>
    </location>
</feature>
<name>F0YLB9_AURAN</name>
<dbReference type="GeneID" id="20226265"/>
<dbReference type="SUPFAM" id="SSF53901">
    <property type="entry name" value="Thiolase-like"/>
    <property type="match status" value="2"/>
</dbReference>
<dbReference type="PANTHER" id="PTHR43775">
    <property type="entry name" value="FATTY ACID SYNTHASE"/>
    <property type="match status" value="1"/>
</dbReference>
<accession>F0YLB9</accession>
<evidence type="ECO:0000259" key="3">
    <source>
        <dbReference type="SMART" id="SM00825"/>
    </source>
</evidence>
<dbReference type="OrthoDB" id="329835at2759"/>
<dbReference type="InterPro" id="IPR050091">
    <property type="entry name" value="PKS_NRPS_Biosynth_Enz"/>
</dbReference>
<sequence length="295" mass="30866">MCAASEFGYSLYGAFLLHPIECLIPAKVSTSEFLSLGLCHISLLQMATSLVEPHCTTCAADTGVYVGMSSVVAGRQLASNKESGVINGSSVNAAALSAASGRISYHNALTGPCLVTDTACSSTLVATDLATAWMVTREVKVAIASSLGMAPNGSSQRRLLAAVCEYARSSVLEAHGTGTALGDPIEVGAAIGAKPALAINSITFVSNADRDLSPPVCSFHDRLPGKIIDVLLADQLVVSDVKCKRLKSSEHDQGYRPHLRWLRPHYTCSAFLDGSIKLCVAIWPTLSKQAPSSAS</sequence>
<organism evidence="5">
    <name type="scientific">Aureococcus anophagefferens</name>
    <name type="common">Harmful bloom alga</name>
    <dbReference type="NCBI Taxonomy" id="44056"/>
    <lineage>
        <taxon>Eukaryota</taxon>
        <taxon>Sar</taxon>
        <taxon>Stramenopiles</taxon>
        <taxon>Ochrophyta</taxon>
        <taxon>Pelagophyceae</taxon>
        <taxon>Pelagomonadales</taxon>
        <taxon>Pelagomonadaceae</taxon>
        <taxon>Aureococcus</taxon>
    </lineage>
</organism>
<dbReference type="SMART" id="SM00825">
    <property type="entry name" value="PKS_KS"/>
    <property type="match status" value="1"/>
</dbReference>
<dbReference type="EMBL" id="GL833156">
    <property type="protein sequence ID" value="EGB04066.1"/>
    <property type="molecule type" value="Genomic_DNA"/>
</dbReference>
<dbReference type="KEGG" id="aaf:AURANDRAFT_67489"/>
<dbReference type="GO" id="GO:0006633">
    <property type="term" value="P:fatty acid biosynthetic process"/>
    <property type="evidence" value="ECO:0007669"/>
    <property type="project" value="TreeGrafter"/>
</dbReference>
<dbReference type="AlphaFoldDB" id="F0YLB9"/>
<dbReference type="PANTHER" id="PTHR43775:SF37">
    <property type="entry name" value="SI:DKEY-61P9.11"/>
    <property type="match status" value="1"/>
</dbReference>
<gene>
    <name evidence="4" type="ORF">AURANDRAFT_67489</name>
</gene>
<dbReference type="InParanoid" id="F0YLB9"/>
<evidence type="ECO:0000313" key="4">
    <source>
        <dbReference type="EMBL" id="EGB04066.1"/>
    </source>
</evidence>
<keyword evidence="5" id="KW-1185">Reference proteome</keyword>
<evidence type="ECO:0000313" key="5">
    <source>
        <dbReference type="Proteomes" id="UP000002729"/>
    </source>
</evidence>
<dbReference type="Gene3D" id="3.40.47.10">
    <property type="match status" value="2"/>
</dbReference>